<dbReference type="Proteomes" id="UP000324800">
    <property type="component" value="Unassembled WGS sequence"/>
</dbReference>
<accession>A0A5J4WIG3</accession>
<reference evidence="1 2" key="1">
    <citation type="submission" date="2019-03" db="EMBL/GenBank/DDBJ databases">
        <title>Single cell metagenomics reveals metabolic interactions within the superorganism composed of flagellate Streblomastix strix and complex community of Bacteroidetes bacteria on its surface.</title>
        <authorList>
            <person name="Treitli S.C."/>
            <person name="Kolisko M."/>
            <person name="Husnik F."/>
            <person name="Keeling P."/>
            <person name="Hampl V."/>
        </authorList>
    </citation>
    <scope>NUCLEOTIDE SEQUENCE [LARGE SCALE GENOMIC DNA]</scope>
    <source>
        <strain evidence="1">ST1C</strain>
    </source>
</reference>
<gene>
    <name evidence="1" type="ORF">EZS28_009852</name>
</gene>
<comment type="caution">
    <text evidence="1">The sequence shown here is derived from an EMBL/GenBank/DDBJ whole genome shotgun (WGS) entry which is preliminary data.</text>
</comment>
<evidence type="ECO:0000313" key="1">
    <source>
        <dbReference type="EMBL" id="KAA6394618.1"/>
    </source>
</evidence>
<proteinExistence type="predicted"/>
<name>A0A5J4WIG3_9EUKA</name>
<dbReference type="EMBL" id="SNRW01001899">
    <property type="protein sequence ID" value="KAA6394618.1"/>
    <property type="molecule type" value="Genomic_DNA"/>
</dbReference>
<protein>
    <submittedName>
        <fullName evidence="1">Uncharacterized protein</fullName>
    </submittedName>
</protein>
<organism evidence="1 2">
    <name type="scientific">Streblomastix strix</name>
    <dbReference type="NCBI Taxonomy" id="222440"/>
    <lineage>
        <taxon>Eukaryota</taxon>
        <taxon>Metamonada</taxon>
        <taxon>Preaxostyla</taxon>
        <taxon>Oxymonadida</taxon>
        <taxon>Streblomastigidae</taxon>
        <taxon>Streblomastix</taxon>
    </lineage>
</organism>
<dbReference type="AlphaFoldDB" id="A0A5J4WIG3"/>
<evidence type="ECO:0000313" key="2">
    <source>
        <dbReference type="Proteomes" id="UP000324800"/>
    </source>
</evidence>
<sequence length="128" mass="15478">MILSRIANYDLMMKKFECGRDGLIKRFALIEETGDEEIDDYEQDLNDGDLKTDGELILDEKDYDQLFEFDLENEEEYEEIEGDYYYDEIYCDYEQFDQDAYEYCDLKDKIIVFNSKISIFYNFAKQQL</sequence>